<comment type="subcellular location">
    <subcellularLocation>
        <location evidence="1">Cell inner membrane</location>
        <topology evidence="1">Multi-pass membrane protein</topology>
    </subcellularLocation>
    <subcellularLocation>
        <location evidence="7">Cell membrane</location>
        <topology evidence="7">Multi-pass membrane protein</topology>
    </subcellularLocation>
</comment>
<dbReference type="PANTHER" id="PTHR30341">
    <property type="entry name" value="SODIUM ION/PROTON ANTIPORTER NHAA-RELATED"/>
    <property type="match status" value="1"/>
</dbReference>
<dbReference type="NCBIfam" id="NF007112">
    <property type="entry name" value="PRK09561.1"/>
    <property type="match status" value="1"/>
</dbReference>
<keyword evidence="3 7" id="KW-0812">Transmembrane</keyword>
<feature type="transmembrane region" description="Helical" evidence="7">
    <location>
        <begin position="172"/>
        <end position="191"/>
    </location>
</feature>
<evidence type="ECO:0000256" key="3">
    <source>
        <dbReference type="ARBA" id="ARBA00022692"/>
    </source>
</evidence>
<dbReference type="InterPro" id="IPR004670">
    <property type="entry name" value="NhaA"/>
</dbReference>
<dbReference type="RefSeq" id="WP_163087907.1">
    <property type="nucleotide sequence ID" value="NZ_JAAAWN010000029.1"/>
</dbReference>
<dbReference type="EMBL" id="JAAAWN010000029">
    <property type="protein sequence ID" value="NDV92826.1"/>
    <property type="molecule type" value="Genomic_DNA"/>
</dbReference>
<dbReference type="InterPro" id="IPR023171">
    <property type="entry name" value="Na/H_antiporter_dom_sf"/>
</dbReference>
<protein>
    <recommendedName>
        <fullName evidence="7">Na(+)/H(+) antiporter NhaA</fullName>
    </recommendedName>
    <alternativeName>
        <fullName evidence="7">Sodium/proton antiporter NhaA</fullName>
    </alternativeName>
</protein>
<evidence type="ECO:0000256" key="5">
    <source>
        <dbReference type="ARBA" id="ARBA00023136"/>
    </source>
</evidence>
<dbReference type="GO" id="GO:0006885">
    <property type="term" value="P:regulation of pH"/>
    <property type="evidence" value="ECO:0007669"/>
    <property type="project" value="UniProtKB-UniRule"/>
</dbReference>
<dbReference type="GO" id="GO:0005886">
    <property type="term" value="C:plasma membrane"/>
    <property type="evidence" value="ECO:0007669"/>
    <property type="project" value="UniProtKB-SubCell"/>
</dbReference>
<proteinExistence type="inferred from homology"/>
<feature type="transmembrane region" description="Helical" evidence="7">
    <location>
        <begin position="139"/>
        <end position="160"/>
    </location>
</feature>
<feature type="transmembrane region" description="Helical" evidence="7">
    <location>
        <begin position="225"/>
        <end position="253"/>
    </location>
</feature>
<evidence type="ECO:0000256" key="7">
    <source>
        <dbReference type="HAMAP-Rule" id="MF_01844"/>
    </source>
</evidence>
<feature type="transmembrane region" description="Helical" evidence="7">
    <location>
        <begin position="75"/>
        <end position="93"/>
    </location>
</feature>
<name>A0A7X5LNY1_9ALTE</name>
<feature type="transmembrane region" description="Helical" evidence="7">
    <location>
        <begin position="273"/>
        <end position="294"/>
    </location>
</feature>
<dbReference type="Gene3D" id="1.20.1530.10">
    <property type="entry name" value="Na+/H+ antiporter like domain"/>
    <property type="match status" value="1"/>
</dbReference>
<dbReference type="NCBIfam" id="TIGR00773">
    <property type="entry name" value="NhaA"/>
    <property type="match status" value="1"/>
</dbReference>
<keyword evidence="7" id="KW-0406">Ion transport</keyword>
<feature type="transmembrane region" description="Helical" evidence="7">
    <location>
        <begin position="32"/>
        <end position="50"/>
    </location>
</feature>
<keyword evidence="4 7" id="KW-1133">Transmembrane helix</keyword>
<sequence>MSEQHKPDALDEVLVEVQEVVSDFLNREAAPGILLMVATVLALVIANSPLNPLYEQFVSLPVQISAGTWAIDKPLLLWINDGLMAIFFFHVGLELKREVCEGELANPKDIVLPAAGAVGGMILPAIIYVGINWGNPAAMAGWAIPAATDIAFALGVLALLGSRVPASLKVFLVTLAIIDDIGAIVIIALFYTNHITAGALFVAAGCLVVLWEMNRRNVVDLPPYILVGLLLWVAMLKSGVHATLAGVVLAAFIPMRDPKQQTYSPVTHLEHSLNGTVSFAILPLFAFVNAGINFSNISPEGIFHPVTFGIFLGLVLGKQVGVFGFCYLMVKLKLASLPRDLNLKHIYGCAMLCGVGFTMSLFIGGLAFQETGINQMFDERVGILAGSLVSAILGYLALYFIGSPSDPDTKPVAPNASKLTGNTVE</sequence>
<comment type="caution">
    <text evidence="8">The sequence shown here is derived from an EMBL/GenBank/DDBJ whole genome shotgun (WGS) entry which is preliminary data.</text>
</comment>
<dbReference type="AlphaFoldDB" id="A0A7X5LNY1"/>
<comment type="catalytic activity">
    <reaction evidence="7">
        <text>Na(+)(in) + 2 H(+)(out) = Na(+)(out) + 2 H(+)(in)</text>
        <dbReference type="Rhea" id="RHEA:29251"/>
        <dbReference type="ChEBI" id="CHEBI:15378"/>
        <dbReference type="ChEBI" id="CHEBI:29101"/>
    </reaction>
</comment>
<keyword evidence="2 7" id="KW-1003">Cell membrane</keyword>
<reference evidence="8 9" key="1">
    <citation type="submission" date="2020-01" db="EMBL/GenBank/DDBJ databases">
        <authorList>
            <person name="Chen J."/>
            <person name="Zhu S."/>
            <person name="Yang J."/>
        </authorList>
    </citation>
    <scope>NUCLEOTIDE SEQUENCE [LARGE SCALE GENOMIC DNA]</scope>
    <source>
        <strain evidence="8 9">345S023</strain>
    </source>
</reference>
<accession>A0A7X5LNY1</accession>
<dbReference type="Proteomes" id="UP000470213">
    <property type="component" value="Unassembled WGS sequence"/>
</dbReference>
<feature type="transmembrane region" description="Helical" evidence="7">
    <location>
        <begin position="114"/>
        <end position="133"/>
    </location>
</feature>
<dbReference type="PANTHER" id="PTHR30341:SF0">
    <property type="entry name" value="NA(+)_H(+) ANTIPORTER NHAA"/>
    <property type="match status" value="1"/>
</dbReference>
<keyword evidence="6 7" id="KW-0739">Sodium transport</keyword>
<evidence type="ECO:0000256" key="1">
    <source>
        <dbReference type="ARBA" id="ARBA00004429"/>
    </source>
</evidence>
<feature type="transmembrane region" description="Helical" evidence="7">
    <location>
        <begin position="197"/>
        <end position="213"/>
    </location>
</feature>
<evidence type="ECO:0000256" key="2">
    <source>
        <dbReference type="ARBA" id="ARBA00022475"/>
    </source>
</evidence>
<comment type="function">
    <text evidence="7">Na(+)/H(+) antiporter that extrudes sodium in exchange for external protons.</text>
</comment>
<keyword evidence="7" id="KW-0915">Sodium</keyword>
<gene>
    <name evidence="7 8" type="primary">nhaA</name>
    <name evidence="8" type="ORF">GTH32_16775</name>
</gene>
<dbReference type="NCBIfam" id="NF007111">
    <property type="entry name" value="PRK09560.1"/>
    <property type="match status" value="1"/>
</dbReference>
<dbReference type="HAMAP" id="MF_01844">
    <property type="entry name" value="NhaA"/>
    <property type="match status" value="1"/>
</dbReference>
<feature type="transmembrane region" description="Helical" evidence="7">
    <location>
        <begin position="345"/>
        <end position="369"/>
    </location>
</feature>
<comment type="similarity">
    <text evidence="7">Belongs to the NhaA Na(+)/H(+) (TC 2.A.33) antiporter family.</text>
</comment>
<keyword evidence="9" id="KW-1185">Reference proteome</keyword>
<evidence type="ECO:0000256" key="4">
    <source>
        <dbReference type="ARBA" id="ARBA00022989"/>
    </source>
</evidence>
<organism evidence="8 9">
    <name type="scientific">Alteromonas profundi</name>
    <dbReference type="NCBI Taxonomy" id="2696062"/>
    <lineage>
        <taxon>Bacteria</taxon>
        <taxon>Pseudomonadati</taxon>
        <taxon>Pseudomonadota</taxon>
        <taxon>Gammaproteobacteria</taxon>
        <taxon>Alteromonadales</taxon>
        <taxon>Alteromonadaceae</taxon>
        <taxon>Alteromonas/Salinimonas group</taxon>
        <taxon>Alteromonas</taxon>
    </lineage>
</organism>
<dbReference type="Pfam" id="PF06965">
    <property type="entry name" value="Na_H_antiport_1"/>
    <property type="match status" value="1"/>
</dbReference>
<evidence type="ECO:0000256" key="6">
    <source>
        <dbReference type="ARBA" id="ARBA00023201"/>
    </source>
</evidence>
<evidence type="ECO:0000313" key="9">
    <source>
        <dbReference type="Proteomes" id="UP000470213"/>
    </source>
</evidence>
<keyword evidence="7" id="KW-0813">Transport</keyword>
<feature type="transmembrane region" description="Helical" evidence="7">
    <location>
        <begin position="381"/>
        <end position="401"/>
    </location>
</feature>
<evidence type="ECO:0000313" key="8">
    <source>
        <dbReference type="EMBL" id="NDV92826.1"/>
    </source>
</evidence>
<keyword evidence="5 7" id="KW-0472">Membrane</keyword>
<dbReference type="GO" id="GO:0015385">
    <property type="term" value="F:sodium:proton antiporter activity"/>
    <property type="evidence" value="ECO:0007669"/>
    <property type="project" value="UniProtKB-UniRule"/>
</dbReference>
<feature type="transmembrane region" description="Helical" evidence="7">
    <location>
        <begin position="306"/>
        <end position="330"/>
    </location>
</feature>
<keyword evidence="7" id="KW-0050">Antiport</keyword>